<dbReference type="CDD" id="cd06261">
    <property type="entry name" value="TM_PBP2"/>
    <property type="match status" value="1"/>
</dbReference>
<comment type="caution">
    <text evidence="9">The sequence shown here is derived from an EMBL/GenBank/DDBJ whole genome shotgun (WGS) entry which is preliminary data.</text>
</comment>
<protein>
    <submittedName>
        <fullName evidence="9">Putative aliphatic sulfonates transport permease protein SsuC</fullName>
    </submittedName>
</protein>
<dbReference type="EMBL" id="MZGX01000040">
    <property type="protein sequence ID" value="OPX41934.1"/>
    <property type="molecule type" value="Genomic_DNA"/>
</dbReference>
<evidence type="ECO:0000256" key="7">
    <source>
        <dbReference type="RuleBase" id="RU363032"/>
    </source>
</evidence>
<dbReference type="Proteomes" id="UP000191554">
    <property type="component" value="Unassembled WGS sequence"/>
</dbReference>
<accession>A0A1V4SDN4</accession>
<keyword evidence="10" id="KW-1185">Reference proteome</keyword>
<dbReference type="GO" id="GO:0042918">
    <property type="term" value="P:alkanesulfonate transmembrane transport"/>
    <property type="evidence" value="ECO:0007669"/>
    <property type="project" value="UniProtKB-ARBA"/>
</dbReference>
<feature type="domain" description="ABC transmembrane type-1" evidence="8">
    <location>
        <begin position="68"/>
        <end position="248"/>
    </location>
</feature>
<feature type="transmembrane region" description="Helical" evidence="7">
    <location>
        <begin position="134"/>
        <end position="153"/>
    </location>
</feature>
<dbReference type="Gene3D" id="1.10.3720.10">
    <property type="entry name" value="MetI-like"/>
    <property type="match status" value="1"/>
</dbReference>
<dbReference type="STRING" id="48256.CLHUN_41940"/>
<dbReference type="FunFam" id="1.10.3720.10:FF:000003">
    <property type="entry name" value="Aliphatic sulfonate ABC transporter permease"/>
    <property type="match status" value="1"/>
</dbReference>
<keyword evidence="2 7" id="KW-0813">Transport</keyword>
<evidence type="ECO:0000259" key="8">
    <source>
        <dbReference type="PROSITE" id="PS50928"/>
    </source>
</evidence>
<dbReference type="GO" id="GO:0005886">
    <property type="term" value="C:plasma membrane"/>
    <property type="evidence" value="ECO:0007669"/>
    <property type="project" value="UniProtKB-SubCell"/>
</dbReference>
<feature type="transmembrane region" description="Helical" evidence="7">
    <location>
        <begin position="231"/>
        <end position="251"/>
    </location>
</feature>
<gene>
    <name evidence="9" type="primary">ssuC_13</name>
    <name evidence="9" type="ORF">CLHUN_41940</name>
</gene>
<dbReference type="PANTHER" id="PTHR30151">
    <property type="entry name" value="ALKANE SULFONATE ABC TRANSPORTER-RELATED, MEMBRANE SUBUNIT"/>
    <property type="match status" value="1"/>
</dbReference>
<evidence type="ECO:0000256" key="3">
    <source>
        <dbReference type="ARBA" id="ARBA00022475"/>
    </source>
</evidence>
<sequence>MEGQIINRISKKYIVSILTGVVFLGLWMILTWNHRISSIIIPSPAEMWNTLLDLLQKGYKGHTLWAHLLASLRRLMIAYIFAVVTAIPLGLLSGYSDKIRAVFEPIIAFIRPLPPLGYYTIIILWMGIGDSSKIFLLFLGAFAPIYVSCVAGVTRVKQDYINRARTLGANRRQIFFHVILPSSLPDIFVGLRNAMSSAYATSVAAEMVAAVSGIGWMVLDASKYLRSDVIFVGIIIMGITGILLDKILLYLEKRIVFWKGKN</sequence>
<proteinExistence type="inferred from homology"/>
<keyword evidence="3" id="KW-1003">Cell membrane</keyword>
<evidence type="ECO:0000256" key="1">
    <source>
        <dbReference type="ARBA" id="ARBA00004651"/>
    </source>
</evidence>
<dbReference type="InterPro" id="IPR000515">
    <property type="entry name" value="MetI-like"/>
</dbReference>
<reference evidence="9 10" key="1">
    <citation type="submission" date="2017-03" db="EMBL/GenBank/DDBJ databases">
        <title>Genome sequence of Clostridium hungatei DSM 14427.</title>
        <authorList>
            <person name="Poehlein A."/>
            <person name="Daniel R."/>
        </authorList>
    </citation>
    <scope>NUCLEOTIDE SEQUENCE [LARGE SCALE GENOMIC DNA]</scope>
    <source>
        <strain evidence="9 10">DSM 14427</strain>
    </source>
</reference>
<evidence type="ECO:0000256" key="5">
    <source>
        <dbReference type="ARBA" id="ARBA00022989"/>
    </source>
</evidence>
<dbReference type="PANTHER" id="PTHR30151:SF0">
    <property type="entry name" value="ABC TRANSPORTER PERMEASE PROTEIN MJ0413-RELATED"/>
    <property type="match status" value="1"/>
</dbReference>
<dbReference type="Pfam" id="PF00528">
    <property type="entry name" value="BPD_transp_1"/>
    <property type="match status" value="1"/>
</dbReference>
<comment type="similarity">
    <text evidence="7">Belongs to the binding-protein-dependent transport system permease family.</text>
</comment>
<evidence type="ECO:0000313" key="9">
    <source>
        <dbReference type="EMBL" id="OPX41934.1"/>
    </source>
</evidence>
<feature type="transmembrane region" description="Helical" evidence="7">
    <location>
        <begin position="197"/>
        <end position="219"/>
    </location>
</feature>
<dbReference type="InterPro" id="IPR035906">
    <property type="entry name" value="MetI-like_sf"/>
</dbReference>
<organism evidence="9 10">
    <name type="scientific">Ruminiclostridium hungatei</name>
    <name type="common">Clostridium hungatei</name>
    <dbReference type="NCBI Taxonomy" id="48256"/>
    <lineage>
        <taxon>Bacteria</taxon>
        <taxon>Bacillati</taxon>
        <taxon>Bacillota</taxon>
        <taxon>Clostridia</taxon>
        <taxon>Eubacteriales</taxon>
        <taxon>Oscillospiraceae</taxon>
        <taxon>Ruminiclostridium</taxon>
    </lineage>
</organism>
<evidence type="ECO:0000256" key="6">
    <source>
        <dbReference type="ARBA" id="ARBA00023136"/>
    </source>
</evidence>
<comment type="subcellular location">
    <subcellularLocation>
        <location evidence="1 7">Cell membrane</location>
        <topology evidence="1 7">Multi-pass membrane protein</topology>
    </subcellularLocation>
</comment>
<keyword evidence="6 7" id="KW-0472">Membrane</keyword>
<evidence type="ECO:0000256" key="2">
    <source>
        <dbReference type="ARBA" id="ARBA00022448"/>
    </source>
</evidence>
<evidence type="ECO:0000256" key="4">
    <source>
        <dbReference type="ARBA" id="ARBA00022692"/>
    </source>
</evidence>
<dbReference type="SUPFAM" id="SSF161098">
    <property type="entry name" value="MetI-like"/>
    <property type="match status" value="1"/>
</dbReference>
<dbReference type="PROSITE" id="PS50928">
    <property type="entry name" value="ABC_TM1"/>
    <property type="match status" value="1"/>
</dbReference>
<name>A0A1V4SDN4_RUMHU</name>
<dbReference type="AlphaFoldDB" id="A0A1V4SDN4"/>
<feature type="transmembrane region" description="Helical" evidence="7">
    <location>
        <begin position="108"/>
        <end position="128"/>
    </location>
</feature>
<keyword evidence="4 7" id="KW-0812">Transmembrane</keyword>
<keyword evidence="5 7" id="KW-1133">Transmembrane helix</keyword>
<feature type="transmembrane region" description="Helical" evidence="7">
    <location>
        <begin position="76"/>
        <end position="96"/>
    </location>
</feature>
<evidence type="ECO:0000313" key="10">
    <source>
        <dbReference type="Proteomes" id="UP000191554"/>
    </source>
</evidence>
<feature type="transmembrane region" description="Helical" evidence="7">
    <location>
        <begin position="12"/>
        <end position="30"/>
    </location>
</feature>